<evidence type="ECO:0000256" key="15">
    <source>
        <dbReference type="ARBA" id="ARBA00032605"/>
    </source>
</evidence>
<evidence type="ECO:0000256" key="10">
    <source>
        <dbReference type="ARBA" id="ARBA00022692"/>
    </source>
</evidence>
<evidence type="ECO:0000256" key="11">
    <source>
        <dbReference type="ARBA" id="ARBA00022842"/>
    </source>
</evidence>
<comment type="subcellular location">
    <subcellularLocation>
        <location evidence="2 19">Cell membrane</location>
        <topology evidence="2 19">Multi-pass membrane protein</topology>
    </subcellularLocation>
</comment>
<evidence type="ECO:0000313" key="21">
    <source>
        <dbReference type="Proteomes" id="UP000295277"/>
    </source>
</evidence>
<evidence type="ECO:0000313" key="20">
    <source>
        <dbReference type="EMBL" id="TCM86155.1"/>
    </source>
</evidence>
<evidence type="ECO:0000256" key="2">
    <source>
        <dbReference type="ARBA" id="ARBA00004651"/>
    </source>
</evidence>
<feature type="transmembrane region" description="Helical" evidence="19">
    <location>
        <begin position="207"/>
        <end position="225"/>
    </location>
</feature>
<dbReference type="EC" id="2.7.8.26" evidence="5 19"/>
<keyword evidence="8 19" id="KW-0169">Cobalamin biosynthesis</keyword>
<dbReference type="Proteomes" id="UP000295277">
    <property type="component" value="Unassembled WGS sequence"/>
</dbReference>
<evidence type="ECO:0000256" key="4">
    <source>
        <dbReference type="ARBA" id="ARBA00010561"/>
    </source>
</evidence>
<evidence type="ECO:0000256" key="19">
    <source>
        <dbReference type="HAMAP-Rule" id="MF_00719"/>
    </source>
</evidence>
<keyword evidence="13 19" id="KW-0472">Membrane</keyword>
<comment type="caution">
    <text evidence="20">The sequence shown here is derived from an EMBL/GenBank/DDBJ whole genome shotgun (WGS) entry which is preliminary data.</text>
</comment>
<dbReference type="UniPathway" id="UPA00148">
    <property type="reaction ID" value="UER00238"/>
</dbReference>
<evidence type="ECO:0000256" key="7">
    <source>
        <dbReference type="ARBA" id="ARBA00022475"/>
    </source>
</evidence>
<keyword evidence="11 19" id="KW-0460">Magnesium</keyword>
<name>A0A4R1YY59_9RHOB</name>
<keyword evidence="7 19" id="KW-1003">Cell membrane</keyword>
<reference evidence="20 21" key="1">
    <citation type="submission" date="2019-03" db="EMBL/GenBank/DDBJ databases">
        <title>Genomic Encyclopedia of Type Strains, Phase IV (KMG-IV): sequencing the most valuable type-strain genomes for metagenomic binning, comparative biology and taxonomic classification.</title>
        <authorList>
            <person name="Goeker M."/>
        </authorList>
    </citation>
    <scope>NUCLEOTIDE SEQUENCE [LARGE SCALE GENOMIC DNA]</scope>
    <source>
        <strain evidence="20 21">DSM 21153</strain>
    </source>
</reference>
<evidence type="ECO:0000256" key="12">
    <source>
        <dbReference type="ARBA" id="ARBA00022989"/>
    </source>
</evidence>
<keyword evidence="9 19" id="KW-0808">Transferase</keyword>
<dbReference type="GO" id="GO:0051073">
    <property type="term" value="F:adenosylcobinamide-GDP ribazoletransferase activity"/>
    <property type="evidence" value="ECO:0007669"/>
    <property type="project" value="UniProtKB-UniRule"/>
</dbReference>
<protein>
    <recommendedName>
        <fullName evidence="6 19">Adenosylcobinamide-GDP ribazoletransferase</fullName>
        <ecNumber evidence="5 19">2.7.8.26</ecNumber>
    </recommendedName>
    <alternativeName>
        <fullName evidence="16 19">Cobalamin synthase</fullName>
    </alternativeName>
    <alternativeName>
        <fullName evidence="15 19">Cobalamin-5'-phosphate synthase</fullName>
    </alternativeName>
</protein>
<accession>A0A4R1YY59</accession>
<dbReference type="GO" id="GO:0009236">
    <property type="term" value="P:cobalamin biosynthetic process"/>
    <property type="evidence" value="ECO:0007669"/>
    <property type="project" value="UniProtKB-UniRule"/>
</dbReference>
<evidence type="ECO:0000256" key="18">
    <source>
        <dbReference type="ARBA" id="ARBA00049504"/>
    </source>
</evidence>
<evidence type="ECO:0000256" key="1">
    <source>
        <dbReference type="ARBA" id="ARBA00001946"/>
    </source>
</evidence>
<evidence type="ECO:0000256" key="3">
    <source>
        <dbReference type="ARBA" id="ARBA00004663"/>
    </source>
</evidence>
<evidence type="ECO:0000256" key="16">
    <source>
        <dbReference type="ARBA" id="ARBA00032853"/>
    </source>
</evidence>
<feature type="transmembrane region" description="Helical" evidence="19">
    <location>
        <begin position="183"/>
        <end position="201"/>
    </location>
</feature>
<sequence length="256" mass="25846">MTGRLAREARLILLAAGFLTRLPVPPDPAFTPQRMAWATRWFPLVGLGIGAVVALVFWGAALVLPVWVAAGLALAAGVRLTGALHEDGLADVADGLGGGQSREHALEIMRDSRIGSYGTVALVLVLLLKAGALAHLGGAAVAALIAAHGLSRVFVVLTMLRLPYARPEGKAGFASLAEIGPGGLWIVLGTGAVAALGLAVAAGPGAALSALAAAAGVTLWIGAMLRRRLGGYTGDGLGAVQQLTEVAILLGVLAWV</sequence>
<dbReference type="GO" id="GO:0005886">
    <property type="term" value="C:plasma membrane"/>
    <property type="evidence" value="ECO:0007669"/>
    <property type="project" value="UniProtKB-SubCell"/>
</dbReference>
<evidence type="ECO:0000256" key="8">
    <source>
        <dbReference type="ARBA" id="ARBA00022573"/>
    </source>
</evidence>
<evidence type="ECO:0000256" key="13">
    <source>
        <dbReference type="ARBA" id="ARBA00023136"/>
    </source>
</evidence>
<evidence type="ECO:0000256" key="14">
    <source>
        <dbReference type="ARBA" id="ARBA00025228"/>
    </source>
</evidence>
<dbReference type="GO" id="GO:0008818">
    <property type="term" value="F:cobalamin 5'-phosphate synthase activity"/>
    <property type="evidence" value="ECO:0007669"/>
    <property type="project" value="UniProtKB-UniRule"/>
</dbReference>
<comment type="similarity">
    <text evidence="4 19">Belongs to the CobS family.</text>
</comment>
<keyword evidence="12 19" id="KW-1133">Transmembrane helix</keyword>
<dbReference type="OrthoDB" id="9794626at2"/>
<comment type="function">
    <text evidence="14 19">Joins adenosylcobinamide-GDP and alpha-ribazole to generate adenosylcobalamin (Ado-cobalamin). Also synthesizes adenosylcobalamin 5'-phosphate from adenosylcobinamide-GDP and alpha-ribazole 5'-phosphate.</text>
</comment>
<dbReference type="AlphaFoldDB" id="A0A4R1YY59"/>
<dbReference type="HAMAP" id="MF_00719">
    <property type="entry name" value="CobS"/>
    <property type="match status" value="1"/>
</dbReference>
<gene>
    <name evidence="19" type="primary">cobS</name>
    <name evidence="20" type="ORF">EV216_105120</name>
</gene>
<dbReference type="InterPro" id="IPR003805">
    <property type="entry name" value="CobS"/>
</dbReference>
<evidence type="ECO:0000256" key="6">
    <source>
        <dbReference type="ARBA" id="ARBA00015850"/>
    </source>
</evidence>
<comment type="pathway">
    <text evidence="3 19">Cofactor biosynthesis; adenosylcobalamin biosynthesis; adenosylcobalamin from cob(II)yrinate a,c-diamide: step 7/7.</text>
</comment>
<keyword evidence="21" id="KW-1185">Reference proteome</keyword>
<comment type="catalytic activity">
    <reaction evidence="18 19">
        <text>alpha-ribazole 5'-phosphate + adenosylcob(III)inamide-GDP = adenosylcob(III)alamin 5'-phosphate + GMP + H(+)</text>
        <dbReference type="Rhea" id="RHEA:23560"/>
        <dbReference type="ChEBI" id="CHEBI:15378"/>
        <dbReference type="ChEBI" id="CHEBI:57918"/>
        <dbReference type="ChEBI" id="CHEBI:58115"/>
        <dbReference type="ChEBI" id="CHEBI:60487"/>
        <dbReference type="ChEBI" id="CHEBI:60493"/>
        <dbReference type="EC" id="2.7.8.26"/>
    </reaction>
</comment>
<dbReference type="EMBL" id="SLVM01000005">
    <property type="protein sequence ID" value="TCM86155.1"/>
    <property type="molecule type" value="Genomic_DNA"/>
</dbReference>
<proteinExistence type="inferred from homology"/>
<dbReference type="PANTHER" id="PTHR34148">
    <property type="entry name" value="ADENOSYLCOBINAMIDE-GDP RIBAZOLETRANSFERASE"/>
    <property type="match status" value="1"/>
</dbReference>
<feature type="transmembrane region" description="Helical" evidence="19">
    <location>
        <begin position="140"/>
        <end position="162"/>
    </location>
</feature>
<comment type="cofactor">
    <cofactor evidence="1 19">
        <name>Mg(2+)</name>
        <dbReference type="ChEBI" id="CHEBI:18420"/>
    </cofactor>
</comment>
<dbReference type="Pfam" id="PF02654">
    <property type="entry name" value="CobS"/>
    <property type="match status" value="1"/>
</dbReference>
<dbReference type="RefSeq" id="WP_132693950.1">
    <property type="nucleotide sequence ID" value="NZ_SLVM01000005.1"/>
</dbReference>
<feature type="transmembrane region" description="Helical" evidence="19">
    <location>
        <begin position="47"/>
        <end position="75"/>
    </location>
</feature>
<comment type="catalytic activity">
    <reaction evidence="17 19">
        <text>alpha-ribazole + adenosylcob(III)inamide-GDP = adenosylcob(III)alamin + GMP + H(+)</text>
        <dbReference type="Rhea" id="RHEA:16049"/>
        <dbReference type="ChEBI" id="CHEBI:10329"/>
        <dbReference type="ChEBI" id="CHEBI:15378"/>
        <dbReference type="ChEBI" id="CHEBI:18408"/>
        <dbReference type="ChEBI" id="CHEBI:58115"/>
        <dbReference type="ChEBI" id="CHEBI:60487"/>
        <dbReference type="EC" id="2.7.8.26"/>
    </reaction>
</comment>
<evidence type="ECO:0000256" key="9">
    <source>
        <dbReference type="ARBA" id="ARBA00022679"/>
    </source>
</evidence>
<organism evidence="20 21">
    <name type="scientific">Rhodovulum steppense</name>
    <dbReference type="NCBI Taxonomy" id="540251"/>
    <lineage>
        <taxon>Bacteria</taxon>
        <taxon>Pseudomonadati</taxon>
        <taxon>Pseudomonadota</taxon>
        <taxon>Alphaproteobacteria</taxon>
        <taxon>Rhodobacterales</taxon>
        <taxon>Paracoccaceae</taxon>
        <taxon>Rhodovulum</taxon>
    </lineage>
</organism>
<dbReference type="NCBIfam" id="TIGR00317">
    <property type="entry name" value="cobS"/>
    <property type="match status" value="1"/>
</dbReference>
<evidence type="ECO:0000256" key="17">
    <source>
        <dbReference type="ARBA" id="ARBA00048623"/>
    </source>
</evidence>
<dbReference type="PANTHER" id="PTHR34148:SF1">
    <property type="entry name" value="ADENOSYLCOBINAMIDE-GDP RIBAZOLETRANSFERASE"/>
    <property type="match status" value="1"/>
</dbReference>
<evidence type="ECO:0000256" key="5">
    <source>
        <dbReference type="ARBA" id="ARBA00013200"/>
    </source>
</evidence>
<keyword evidence="10 19" id="KW-0812">Transmembrane</keyword>